<dbReference type="FunFam" id="3.30.160.60:FF:000624">
    <property type="entry name" value="zinc finger protein 697"/>
    <property type="match status" value="1"/>
</dbReference>
<dbReference type="PROSITE" id="PS00028">
    <property type="entry name" value="ZINC_FINGER_C2H2_1"/>
    <property type="match status" value="8"/>
</dbReference>
<keyword evidence="3 5" id="KW-0863">Zinc-finger</keyword>
<sequence>MTRVIRASEWHASLVGQSLNLMRENGMLCDIIIQSCEGREFLAHGCILAAASPVLKAAISNTIGQLSTLRLEWLTSSVLETLLNFIYTGELKVYSDDSTMVSDFFHAVGHLEMSGVLVTDKDDDSADACTSATSVKADRKDKAPMMVSRKNYLARPYSLRCPICQKCFSSSLALAGHRLTDAPLRVFRVWHGELEEMNDTVESDKATDVTEDKPVTSEVQSAADTVKPQAKPVAKPAKKGVFACAHCGKEFKKKMELRNHAKVHVPPLTCSVCSRTCKSRSKLRRHELSHTREKPYACKVCDKSFQLNESLVIHSRLHTGERPFKCCVCNQGFRDKSVLRNHELKHTGTKPFQCAQCGRQYGSRNALSRHRNVHTLERCYQCEHCTRVFYQLSGLMCHRRTHTGEKPYICSICARAFGDRSSMRRHERVHTGERPYTCPMCNKTFTQSSSLKSHQRIHVKHDLTKIICLEIQTPQPHAAVTEAMSNSLILE</sequence>
<dbReference type="FunFam" id="3.30.160.60:FF:002343">
    <property type="entry name" value="Zinc finger protein 33A"/>
    <property type="match status" value="2"/>
</dbReference>
<dbReference type="InterPro" id="IPR000210">
    <property type="entry name" value="BTB/POZ_dom"/>
</dbReference>
<feature type="domain" description="C2H2-type" evidence="7">
    <location>
        <begin position="380"/>
        <end position="407"/>
    </location>
</feature>
<keyword evidence="9" id="KW-1185">Reference proteome</keyword>
<dbReference type="SUPFAM" id="SSF57667">
    <property type="entry name" value="beta-beta-alpha zinc fingers"/>
    <property type="match status" value="5"/>
</dbReference>
<reference evidence="8" key="1">
    <citation type="journal article" date="2023" name="Mol. Biol. Evol.">
        <title>Third-Generation Sequencing Reveals the Adaptive Role of the Epigenome in Three Deep-Sea Polychaetes.</title>
        <authorList>
            <person name="Perez M."/>
            <person name="Aroh O."/>
            <person name="Sun Y."/>
            <person name="Lan Y."/>
            <person name="Juniper S.K."/>
            <person name="Young C.R."/>
            <person name="Angers B."/>
            <person name="Qian P.Y."/>
        </authorList>
    </citation>
    <scope>NUCLEOTIDE SEQUENCE</scope>
    <source>
        <strain evidence="8">R07B-5</strain>
    </source>
</reference>
<dbReference type="PROSITE" id="PS50157">
    <property type="entry name" value="ZINC_FINGER_C2H2_2"/>
    <property type="match status" value="8"/>
</dbReference>
<evidence type="ECO:0000259" key="6">
    <source>
        <dbReference type="PROSITE" id="PS50097"/>
    </source>
</evidence>
<feature type="domain" description="C2H2-type" evidence="7">
    <location>
        <begin position="324"/>
        <end position="351"/>
    </location>
</feature>
<evidence type="ECO:0000259" key="7">
    <source>
        <dbReference type="PROSITE" id="PS50157"/>
    </source>
</evidence>
<feature type="domain" description="C2H2-type" evidence="7">
    <location>
        <begin position="352"/>
        <end position="379"/>
    </location>
</feature>
<name>A0AAD9NWA9_RIDPI</name>
<dbReference type="AlphaFoldDB" id="A0AAD9NWA9"/>
<feature type="domain" description="C2H2-type" evidence="7">
    <location>
        <begin position="436"/>
        <end position="463"/>
    </location>
</feature>
<dbReference type="GO" id="GO:0000977">
    <property type="term" value="F:RNA polymerase II transcription regulatory region sequence-specific DNA binding"/>
    <property type="evidence" value="ECO:0007669"/>
    <property type="project" value="TreeGrafter"/>
</dbReference>
<evidence type="ECO:0000313" key="8">
    <source>
        <dbReference type="EMBL" id="KAK2182859.1"/>
    </source>
</evidence>
<keyword evidence="4" id="KW-0862">Zinc</keyword>
<dbReference type="SMART" id="SM00355">
    <property type="entry name" value="ZnF_C2H2"/>
    <property type="match status" value="9"/>
</dbReference>
<dbReference type="SMART" id="SM00225">
    <property type="entry name" value="BTB"/>
    <property type="match status" value="1"/>
</dbReference>
<dbReference type="InterPro" id="IPR050717">
    <property type="entry name" value="C2H2-ZF_Transcription_Reg"/>
</dbReference>
<dbReference type="InterPro" id="IPR036236">
    <property type="entry name" value="Znf_C2H2_sf"/>
</dbReference>
<evidence type="ECO:0000313" key="9">
    <source>
        <dbReference type="Proteomes" id="UP001209878"/>
    </source>
</evidence>
<dbReference type="GO" id="GO:0005634">
    <property type="term" value="C:nucleus"/>
    <property type="evidence" value="ECO:0007669"/>
    <property type="project" value="TreeGrafter"/>
</dbReference>
<keyword evidence="1" id="KW-0479">Metal-binding</keyword>
<evidence type="ECO:0000256" key="2">
    <source>
        <dbReference type="ARBA" id="ARBA00022737"/>
    </source>
</evidence>
<evidence type="ECO:0000256" key="5">
    <source>
        <dbReference type="PROSITE-ProRule" id="PRU00042"/>
    </source>
</evidence>
<dbReference type="Gene3D" id="3.30.160.60">
    <property type="entry name" value="Classic Zinc Finger"/>
    <property type="match status" value="8"/>
</dbReference>
<dbReference type="GO" id="GO:0008270">
    <property type="term" value="F:zinc ion binding"/>
    <property type="evidence" value="ECO:0007669"/>
    <property type="project" value="UniProtKB-KW"/>
</dbReference>
<keyword evidence="2" id="KW-0677">Repeat</keyword>
<feature type="domain" description="C2H2-type" evidence="7">
    <location>
        <begin position="296"/>
        <end position="323"/>
    </location>
</feature>
<dbReference type="PROSITE" id="PS50097">
    <property type="entry name" value="BTB"/>
    <property type="match status" value="1"/>
</dbReference>
<gene>
    <name evidence="8" type="ORF">NP493_333g02118</name>
</gene>
<dbReference type="SUPFAM" id="SSF54695">
    <property type="entry name" value="POZ domain"/>
    <property type="match status" value="1"/>
</dbReference>
<dbReference type="CDD" id="cd18186">
    <property type="entry name" value="BTB_POZ_ZBTB_KLHL-like"/>
    <property type="match status" value="1"/>
</dbReference>
<proteinExistence type="predicted"/>
<evidence type="ECO:0000256" key="1">
    <source>
        <dbReference type="ARBA" id="ARBA00022723"/>
    </source>
</evidence>
<feature type="domain" description="C2H2-type" evidence="7">
    <location>
        <begin position="242"/>
        <end position="264"/>
    </location>
</feature>
<evidence type="ECO:0000256" key="4">
    <source>
        <dbReference type="ARBA" id="ARBA00022833"/>
    </source>
</evidence>
<evidence type="ECO:0008006" key="10">
    <source>
        <dbReference type="Google" id="ProtNLM"/>
    </source>
</evidence>
<organism evidence="8 9">
    <name type="scientific">Ridgeia piscesae</name>
    <name type="common">Tubeworm</name>
    <dbReference type="NCBI Taxonomy" id="27915"/>
    <lineage>
        <taxon>Eukaryota</taxon>
        <taxon>Metazoa</taxon>
        <taxon>Spiralia</taxon>
        <taxon>Lophotrochozoa</taxon>
        <taxon>Annelida</taxon>
        <taxon>Polychaeta</taxon>
        <taxon>Sedentaria</taxon>
        <taxon>Canalipalpata</taxon>
        <taxon>Sabellida</taxon>
        <taxon>Siboglinidae</taxon>
        <taxon>Ridgeia</taxon>
    </lineage>
</organism>
<dbReference type="GO" id="GO:0000981">
    <property type="term" value="F:DNA-binding transcription factor activity, RNA polymerase II-specific"/>
    <property type="evidence" value="ECO:0007669"/>
    <property type="project" value="TreeGrafter"/>
</dbReference>
<dbReference type="FunFam" id="3.30.160.60:FF:000710">
    <property type="entry name" value="Zinc finger protein 768"/>
    <property type="match status" value="1"/>
</dbReference>
<feature type="domain" description="C2H2-type" evidence="7">
    <location>
        <begin position="408"/>
        <end position="435"/>
    </location>
</feature>
<dbReference type="InterPro" id="IPR011333">
    <property type="entry name" value="SKP1/BTB/POZ_sf"/>
</dbReference>
<feature type="domain" description="C2H2-type" evidence="7">
    <location>
        <begin position="268"/>
        <end position="295"/>
    </location>
</feature>
<dbReference type="EMBL" id="JAODUO010000333">
    <property type="protein sequence ID" value="KAK2182859.1"/>
    <property type="molecule type" value="Genomic_DNA"/>
</dbReference>
<dbReference type="Gene3D" id="3.30.710.10">
    <property type="entry name" value="Potassium Channel Kv1.1, Chain A"/>
    <property type="match status" value="1"/>
</dbReference>
<dbReference type="PANTHER" id="PTHR14196">
    <property type="entry name" value="ODD-SKIPPED - RELATED"/>
    <property type="match status" value="1"/>
</dbReference>
<accession>A0AAD9NWA9</accession>
<dbReference type="Pfam" id="PF00651">
    <property type="entry name" value="BTB"/>
    <property type="match status" value="1"/>
</dbReference>
<dbReference type="InterPro" id="IPR013087">
    <property type="entry name" value="Znf_C2H2_type"/>
</dbReference>
<comment type="caution">
    <text evidence="8">The sequence shown here is derived from an EMBL/GenBank/DDBJ whole genome shotgun (WGS) entry which is preliminary data.</text>
</comment>
<dbReference type="Proteomes" id="UP001209878">
    <property type="component" value="Unassembled WGS sequence"/>
</dbReference>
<protein>
    <recommendedName>
        <fullName evidence="10">Zinc finger protein</fullName>
    </recommendedName>
</protein>
<dbReference type="PANTHER" id="PTHR14196:SF14">
    <property type="entry name" value="ZINC FINGER PROTEIN 721-LIKE"/>
    <property type="match status" value="1"/>
</dbReference>
<evidence type="ECO:0000256" key="3">
    <source>
        <dbReference type="ARBA" id="ARBA00022771"/>
    </source>
</evidence>
<dbReference type="Pfam" id="PF00096">
    <property type="entry name" value="zf-C2H2"/>
    <property type="match status" value="5"/>
</dbReference>
<feature type="domain" description="BTB" evidence="6">
    <location>
        <begin position="29"/>
        <end position="95"/>
    </location>
</feature>
<dbReference type="FunFam" id="3.30.160.60:FF:000358">
    <property type="entry name" value="zinc finger protein 24"/>
    <property type="match status" value="1"/>
</dbReference>